<dbReference type="GO" id="GO:0003700">
    <property type="term" value="F:DNA-binding transcription factor activity"/>
    <property type="evidence" value="ECO:0007669"/>
    <property type="project" value="InterPro"/>
</dbReference>
<feature type="domain" description="AP2/ERF" evidence="5">
    <location>
        <begin position="94"/>
        <end position="152"/>
    </location>
</feature>
<keyword evidence="2" id="KW-0238">DNA-binding</keyword>
<protein>
    <recommendedName>
        <fullName evidence="5">AP2/ERF domain-containing protein</fullName>
    </recommendedName>
</protein>
<evidence type="ECO:0000256" key="2">
    <source>
        <dbReference type="ARBA" id="ARBA00023125"/>
    </source>
</evidence>
<keyword evidence="1" id="KW-0805">Transcription regulation</keyword>
<feature type="region of interest" description="Disordered" evidence="4">
    <location>
        <begin position="133"/>
        <end position="154"/>
    </location>
</feature>
<dbReference type="InterPro" id="IPR044925">
    <property type="entry name" value="His-Me_finger_sf"/>
</dbReference>
<organism evidence="6">
    <name type="scientific">marine sediment metagenome</name>
    <dbReference type="NCBI Taxonomy" id="412755"/>
    <lineage>
        <taxon>unclassified sequences</taxon>
        <taxon>metagenomes</taxon>
        <taxon>ecological metagenomes</taxon>
    </lineage>
</organism>
<dbReference type="PROSITE" id="PS51032">
    <property type="entry name" value="AP2_ERF"/>
    <property type="match status" value="1"/>
</dbReference>
<keyword evidence="3" id="KW-0804">Transcription</keyword>
<accession>A0A0F9SXR0</accession>
<dbReference type="Gene3D" id="3.90.75.20">
    <property type="match status" value="1"/>
</dbReference>
<dbReference type="EMBL" id="LAZR01000377">
    <property type="protein sequence ID" value="KKN71729.1"/>
    <property type="molecule type" value="Genomic_DNA"/>
</dbReference>
<feature type="compositionally biased region" description="Basic and acidic residues" evidence="4">
    <location>
        <begin position="133"/>
        <end position="145"/>
    </location>
</feature>
<dbReference type="GO" id="GO:0003677">
    <property type="term" value="F:DNA binding"/>
    <property type="evidence" value="ECO:0007669"/>
    <property type="project" value="UniProtKB-KW"/>
</dbReference>
<sequence length="154" mass="18053">MKEIILTRGYKAVVDDDDYPKLSIYRWYASGSGRYVYAGRKVKGKYIALHREIMGTLDCDRSVEVDHINHDTLDNRKKNLRVGDKSMNQSNNLGHRGAWWQKQNKRWCARIKFRKVRYNLGCYATKDEAQNACDKKRSKIRKENGIKTTPLPKK</sequence>
<dbReference type="InterPro" id="IPR016177">
    <property type="entry name" value="DNA-bd_dom_sf"/>
</dbReference>
<gene>
    <name evidence="6" type="ORF">LCGC14_0417950</name>
</gene>
<dbReference type="AlphaFoldDB" id="A0A0F9SXR0"/>
<dbReference type="SUPFAM" id="SSF54171">
    <property type="entry name" value="DNA-binding domain"/>
    <property type="match status" value="1"/>
</dbReference>
<evidence type="ECO:0000256" key="3">
    <source>
        <dbReference type="ARBA" id="ARBA00023163"/>
    </source>
</evidence>
<proteinExistence type="predicted"/>
<dbReference type="InterPro" id="IPR001471">
    <property type="entry name" value="AP2/ERF_dom"/>
</dbReference>
<comment type="caution">
    <text evidence="6">The sequence shown here is derived from an EMBL/GenBank/DDBJ whole genome shotgun (WGS) entry which is preliminary data.</text>
</comment>
<name>A0A0F9SXR0_9ZZZZ</name>
<reference evidence="6" key="1">
    <citation type="journal article" date="2015" name="Nature">
        <title>Complex archaea that bridge the gap between prokaryotes and eukaryotes.</title>
        <authorList>
            <person name="Spang A."/>
            <person name="Saw J.H."/>
            <person name="Jorgensen S.L."/>
            <person name="Zaremba-Niedzwiedzka K."/>
            <person name="Martijn J."/>
            <person name="Lind A.E."/>
            <person name="van Eijk R."/>
            <person name="Schleper C."/>
            <person name="Guy L."/>
            <person name="Ettema T.J."/>
        </authorList>
    </citation>
    <scope>NUCLEOTIDE SEQUENCE</scope>
</reference>
<evidence type="ECO:0000259" key="5">
    <source>
        <dbReference type="PROSITE" id="PS51032"/>
    </source>
</evidence>
<evidence type="ECO:0000256" key="1">
    <source>
        <dbReference type="ARBA" id="ARBA00023015"/>
    </source>
</evidence>
<evidence type="ECO:0000256" key="4">
    <source>
        <dbReference type="SAM" id="MobiDB-lite"/>
    </source>
</evidence>
<evidence type="ECO:0000313" key="6">
    <source>
        <dbReference type="EMBL" id="KKN71729.1"/>
    </source>
</evidence>
<dbReference type="SUPFAM" id="SSF54060">
    <property type="entry name" value="His-Me finger endonucleases"/>
    <property type="match status" value="1"/>
</dbReference>